<dbReference type="InterPro" id="IPR038573">
    <property type="entry name" value="BrnT_sf"/>
</dbReference>
<dbReference type="Proteomes" id="UP000297597">
    <property type="component" value="Unassembled WGS sequence"/>
</dbReference>
<evidence type="ECO:0000313" key="1">
    <source>
        <dbReference type="EMBL" id="TEB13670.1"/>
    </source>
</evidence>
<protein>
    <recommendedName>
        <fullName evidence="3">BrnT family toxin</fullName>
    </recommendedName>
</protein>
<sequence length="86" mass="10259">MEWDTANITHIARHNISPDELEEAVFDYPGLWERGRTGRYYLLSRTLSGRYIFAVFEYLKSGLARPVTARDMTDTEKRRYERRRGE</sequence>
<organism evidence="1 2">
    <name type="scientific">Pelotomaculum propionicicum</name>
    <dbReference type="NCBI Taxonomy" id="258475"/>
    <lineage>
        <taxon>Bacteria</taxon>
        <taxon>Bacillati</taxon>
        <taxon>Bacillota</taxon>
        <taxon>Clostridia</taxon>
        <taxon>Eubacteriales</taxon>
        <taxon>Desulfotomaculaceae</taxon>
        <taxon>Pelotomaculum</taxon>
    </lineage>
</organism>
<gene>
    <name evidence="1" type="ORF">Pmgp_00070</name>
</gene>
<keyword evidence="2" id="KW-1185">Reference proteome</keyword>
<dbReference type="RefSeq" id="WP_192902699.1">
    <property type="nucleotide sequence ID" value="NZ_QFFZ01000001.1"/>
</dbReference>
<dbReference type="EMBL" id="QFFZ01000001">
    <property type="protein sequence ID" value="TEB13670.1"/>
    <property type="molecule type" value="Genomic_DNA"/>
</dbReference>
<evidence type="ECO:0000313" key="2">
    <source>
        <dbReference type="Proteomes" id="UP000297597"/>
    </source>
</evidence>
<dbReference type="AlphaFoldDB" id="A0A4Y7RY42"/>
<evidence type="ECO:0008006" key="3">
    <source>
        <dbReference type="Google" id="ProtNLM"/>
    </source>
</evidence>
<reference evidence="1 2" key="1">
    <citation type="journal article" date="2018" name="Environ. Microbiol.">
        <title>Novel energy conservation strategies and behaviour of Pelotomaculum schinkii driving syntrophic propionate catabolism.</title>
        <authorList>
            <person name="Hidalgo-Ahumada C.A.P."/>
            <person name="Nobu M.K."/>
            <person name="Narihiro T."/>
            <person name="Tamaki H."/>
            <person name="Liu W.T."/>
            <person name="Kamagata Y."/>
            <person name="Stams A.J.M."/>
            <person name="Imachi H."/>
            <person name="Sousa D.Z."/>
        </authorList>
    </citation>
    <scope>NUCLEOTIDE SEQUENCE [LARGE SCALE GENOMIC DNA]</scope>
    <source>
        <strain evidence="1 2">MGP</strain>
    </source>
</reference>
<accession>A0A4Y7RY42</accession>
<name>A0A4Y7RY42_9FIRM</name>
<dbReference type="Gene3D" id="3.10.450.530">
    <property type="entry name" value="Ribonuclease toxin, BrnT, of type II toxin-antitoxin system"/>
    <property type="match status" value="1"/>
</dbReference>
<proteinExistence type="predicted"/>
<comment type="caution">
    <text evidence="1">The sequence shown here is derived from an EMBL/GenBank/DDBJ whole genome shotgun (WGS) entry which is preliminary data.</text>
</comment>